<dbReference type="Gene3D" id="3.40.50.280">
    <property type="entry name" value="Cobalamin-binding domain"/>
    <property type="match status" value="1"/>
</dbReference>
<dbReference type="EMBL" id="FNBT01000008">
    <property type="protein sequence ID" value="SDF88102.1"/>
    <property type="molecule type" value="Genomic_DNA"/>
</dbReference>
<dbReference type="OrthoDB" id="9788468at2"/>
<feature type="domain" description="B12-binding" evidence="6">
    <location>
        <begin position="4"/>
        <end position="123"/>
    </location>
</feature>
<evidence type="ECO:0000313" key="8">
    <source>
        <dbReference type="Proteomes" id="UP000199406"/>
    </source>
</evidence>
<evidence type="ECO:0000256" key="4">
    <source>
        <dbReference type="ARBA" id="ARBA00023235"/>
    </source>
</evidence>
<dbReference type="GO" id="GO:0046872">
    <property type="term" value="F:metal ion binding"/>
    <property type="evidence" value="ECO:0007669"/>
    <property type="project" value="UniProtKB-KW"/>
</dbReference>
<gene>
    <name evidence="7" type="ORF">SAMN05660662_3664</name>
</gene>
<dbReference type="Proteomes" id="UP000199406">
    <property type="component" value="Unassembled WGS sequence"/>
</dbReference>
<organism evidence="7 8">
    <name type="scientific">Blastococcus aurantiacus</name>
    <dbReference type="NCBI Taxonomy" id="1550231"/>
    <lineage>
        <taxon>Bacteria</taxon>
        <taxon>Bacillati</taxon>
        <taxon>Actinomycetota</taxon>
        <taxon>Actinomycetes</taxon>
        <taxon>Geodermatophilales</taxon>
        <taxon>Geodermatophilaceae</taxon>
        <taxon>Blastococcus</taxon>
    </lineage>
</organism>
<proteinExistence type="predicted"/>
<dbReference type="STRING" id="1550231.SAMN05660662_3664"/>
<dbReference type="NCBIfam" id="TIGR00640">
    <property type="entry name" value="acid_CoA_mut_C"/>
    <property type="match status" value="1"/>
</dbReference>
<sequence length="123" mass="13148">MEERIRVVIAGPDREGGDRTAEVLARALRDAGMEVVYTDRPHAPGQLVETVVQEDADAVGIVLPRDGDAGPLARFRDLLADRGVEDVLLFAVADDVPPGVARVFPHDTAPAELVGWVREGLSG</sequence>
<keyword evidence="5" id="KW-0170">Cobalt</keyword>
<comment type="cofactor">
    <cofactor evidence="1">
        <name>adenosylcob(III)alamin</name>
        <dbReference type="ChEBI" id="CHEBI:18408"/>
    </cofactor>
</comment>
<keyword evidence="8" id="KW-1185">Reference proteome</keyword>
<evidence type="ECO:0000313" key="7">
    <source>
        <dbReference type="EMBL" id="SDF88102.1"/>
    </source>
</evidence>
<dbReference type="InterPro" id="IPR006159">
    <property type="entry name" value="Acid_CoA_mut_C"/>
</dbReference>
<dbReference type="AlphaFoldDB" id="A0A1G7PNY0"/>
<keyword evidence="4" id="KW-0413">Isomerase</keyword>
<dbReference type="SUPFAM" id="SSF52242">
    <property type="entry name" value="Cobalamin (vitamin B12)-binding domain"/>
    <property type="match status" value="1"/>
</dbReference>
<reference evidence="8" key="1">
    <citation type="submission" date="2016-10" db="EMBL/GenBank/DDBJ databases">
        <authorList>
            <person name="Varghese N."/>
            <person name="Submissions S."/>
        </authorList>
    </citation>
    <scope>NUCLEOTIDE SEQUENCE [LARGE SCALE GENOMIC DNA]</scope>
    <source>
        <strain evidence="8">DSM 44268</strain>
    </source>
</reference>
<evidence type="ECO:0000259" key="6">
    <source>
        <dbReference type="PROSITE" id="PS51332"/>
    </source>
</evidence>
<name>A0A1G7PNY0_9ACTN</name>
<evidence type="ECO:0000256" key="2">
    <source>
        <dbReference type="ARBA" id="ARBA00022628"/>
    </source>
</evidence>
<evidence type="ECO:0000256" key="1">
    <source>
        <dbReference type="ARBA" id="ARBA00001922"/>
    </source>
</evidence>
<dbReference type="InterPro" id="IPR036724">
    <property type="entry name" value="Cobalamin-bd_sf"/>
</dbReference>
<dbReference type="GO" id="GO:0016853">
    <property type="term" value="F:isomerase activity"/>
    <property type="evidence" value="ECO:0007669"/>
    <property type="project" value="UniProtKB-KW"/>
</dbReference>
<evidence type="ECO:0000256" key="5">
    <source>
        <dbReference type="ARBA" id="ARBA00023285"/>
    </source>
</evidence>
<protein>
    <submittedName>
        <fullName evidence="7">Methylmalonyl-CoA mutase, C-terminal domain</fullName>
    </submittedName>
</protein>
<keyword evidence="2" id="KW-0846">Cobalamin</keyword>
<keyword evidence="3" id="KW-0479">Metal-binding</keyword>
<dbReference type="PROSITE" id="PS51332">
    <property type="entry name" value="B12_BINDING"/>
    <property type="match status" value="1"/>
</dbReference>
<accession>A0A1G7PNY0</accession>
<evidence type="ECO:0000256" key="3">
    <source>
        <dbReference type="ARBA" id="ARBA00022723"/>
    </source>
</evidence>
<dbReference type="RefSeq" id="WP_091769995.1">
    <property type="nucleotide sequence ID" value="NZ_FNBT01000008.1"/>
</dbReference>
<dbReference type="GO" id="GO:0031419">
    <property type="term" value="F:cobalamin binding"/>
    <property type="evidence" value="ECO:0007669"/>
    <property type="project" value="UniProtKB-KW"/>
</dbReference>
<dbReference type="InterPro" id="IPR006158">
    <property type="entry name" value="Cobalamin-bd"/>
</dbReference>